<dbReference type="PANTHER" id="PTHR38831">
    <property type="entry name" value="TYPE II SECRETION SYSTEM PROTEIN K"/>
    <property type="match status" value="1"/>
</dbReference>
<dbReference type="Proteomes" id="UP000027604">
    <property type="component" value="Chromosome I"/>
</dbReference>
<evidence type="ECO:0000256" key="6">
    <source>
        <dbReference type="ARBA" id="ARBA00022692"/>
    </source>
</evidence>
<dbReference type="InterPro" id="IPR049179">
    <property type="entry name" value="T2SSK_SAM-like_2nd"/>
</dbReference>
<dbReference type="STRING" id="1349767.GJA_5059"/>
<dbReference type="AlphaFoldDB" id="W0VE25"/>
<dbReference type="RefSeq" id="WP_339325671.1">
    <property type="nucleotide sequence ID" value="NZ_BCTH01000044.1"/>
</dbReference>
<dbReference type="InterPro" id="IPR005628">
    <property type="entry name" value="GspK"/>
</dbReference>
<evidence type="ECO:0000313" key="15">
    <source>
        <dbReference type="Proteomes" id="UP000027604"/>
    </source>
</evidence>
<dbReference type="NCBIfam" id="NF037980">
    <property type="entry name" value="T2SS_GspK"/>
    <property type="match status" value="1"/>
</dbReference>
<evidence type="ECO:0000259" key="13">
    <source>
        <dbReference type="Pfam" id="PF21687"/>
    </source>
</evidence>
<dbReference type="InterPro" id="IPR045584">
    <property type="entry name" value="Pilin-like"/>
</dbReference>
<organism evidence="14 15">
    <name type="scientific">Janthinobacterium agaricidamnosum NBRC 102515 = DSM 9628</name>
    <dbReference type="NCBI Taxonomy" id="1349767"/>
    <lineage>
        <taxon>Bacteria</taxon>
        <taxon>Pseudomonadati</taxon>
        <taxon>Pseudomonadota</taxon>
        <taxon>Betaproteobacteria</taxon>
        <taxon>Burkholderiales</taxon>
        <taxon>Oxalobacteraceae</taxon>
        <taxon>Janthinobacterium</taxon>
    </lineage>
</organism>
<evidence type="ECO:0000256" key="10">
    <source>
        <dbReference type="PIRNR" id="PIRNR002786"/>
    </source>
</evidence>
<dbReference type="Pfam" id="PF21687">
    <property type="entry name" value="T2SSK_1st"/>
    <property type="match status" value="1"/>
</dbReference>
<keyword evidence="15" id="KW-1185">Reference proteome</keyword>
<dbReference type="EMBL" id="HG322949">
    <property type="protein sequence ID" value="CDG85658.1"/>
    <property type="molecule type" value="Genomic_DNA"/>
</dbReference>
<evidence type="ECO:0000313" key="14">
    <source>
        <dbReference type="EMBL" id="CDG85658.1"/>
    </source>
</evidence>
<protein>
    <recommendedName>
        <fullName evidence="10">Type II secretion system protein K</fullName>
    </recommendedName>
</protein>
<keyword evidence="7" id="KW-0653">Protein transport</keyword>
<dbReference type="GO" id="GO:0009306">
    <property type="term" value="P:protein secretion"/>
    <property type="evidence" value="ECO:0007669"/>
    <property type="project" value="InterPro"/>
</dbReference>
<dbReference type="SUPFAM" id="SSF54523">
    <property type="entry name" value="Pili subunits"/>
    <property type="match status" value="1"/>
</dbReference>
<evidence type="ECO:0000256" key="8">
    <source>
        <dbReference type="ARBA" id="ARBA00022989"/>
    </source>
</evidence>
<evidence type="ECO:0000259" key="12">
    <source>
        <dbReference type="Pfam" id="PF03934"/>
    </source>
</evidence>
<dbReference type="InterPro" id="IPR038072">
    <property type="entry name" value="GspK_central_sf"/>
</dbReference>
<evidence type="ECO:0000256" key="3">
    <source>
        <dbReference type="ARBA" id="ARBA00022448"/>
    </source>
</evidence>
<comment type="similarity">
    <text evidence="2 10">Belongs to the GSP K family.</text>
</comment>
<dbReference type="PATRIC" id="fig|1349767.4.peg.1671"/>
<keyword evidence="4 10" id="KW-1003">Cell membrane</keyword>
<keyword evidence="3 10" id="KW-0813">Transport</keyword>
<sequence length="318" mass="34984">MMPRRRQQGVAVITALLLTTLAITIVASLFWQQQVQVRSMENQRLHLQTRWVALGMADFARFWLREDFSPITTLNDIWAKPIEEAQLDDYIDREREQGEKFNATVSGRATDAQARYNLTNLMNGKIPDPKQLLVFQRLLTNLQLDSGLAQAVQKMMADTSVAGAGPDQPNVPPGEGSQSGGGGGSALIGLTQVEDLLAVPGMTPQVLDKLRDFVIVLPVRSKVNVNTAPAEVLAALGDVSLSEANTLVVARQRTPFISAANFTSNLGKPASVDVDVKSDYFLASILVKLDRAVLNAQALIQRTQQPTRTTKMIWMREY</sequence>
<dbReference type="Pfam" id="PF03934">
    <property type="entry name" value="T2SSK"/>
    <property type="match status" value="1"/>
</dbReference>
<dbReference type="HOGENOM" id="CLU_057294_1_1_4"/>
<dbReference type="Gene3D" id="3.30.1300.30">
    <property type="entry name" value="GSPII I/J protein-like"/>
    <property type="match status" value="1"/>
</dbReference>
<accession>W0VE25</accession>
<dbReference type="GO" id="GO:0005886">
    <property type="term" value="C:plasma membrane"/>
    <property type="evidence" value="ECO:0007669"/>
    <property type="project" value="UniProtKB-SubCell"/>
</dbReference>
<reference evidence="14 15" key="1">
    <citation type="journal article" date="2015" name="Genome Announc.">
        <title>Genome Sequence of Mushroom Soft-Rot Pathogen Janthinobacterium agaricidamnosum.</title>
        <authorList>
            <person name="Graupner K."/>
            <person name="Lackner G."/>
            <person name="Hertweck C."/>
        </authorList>
    </citation>
    <scope>NUCLEOTIDE SEQUENCE [LARGE SCALE GENOMIC DNA]</scope>
    <source>
        <strain evidence="15">NBRC 102515 / DSM 9628</strain>
    </source>
</reference>
<evidence type="ECO:0000256" key="11">
    <source>
        <dbReference type="SAM" id="MobiDB-lite"/>
    </source>
</evidence>
<keyword evidence="9 10" id="KW-0472">Membrane</keyword>
<dbReference type="PIRSF" id="PIRSF002786">
    <property type="entry name" value="XcpX"/>
    <property type="match status" value="1"/>
</dbReference>
<evidence type="ECO:0000256" key="1">
    <source>
        <dbReference type="ARBA" id="ARBA00004533"/>
    </source>
</evidence>
<dbReference type="PANTHER" id="PTHR38831:SF1">
    <property type="entry name" value="TYPE II SECRETION SYSTEM PROTEIN K-RELATED"/>
    <property type="match status" value="1"/>
</dbReference>
<dbReference type="KEGG" id="jag:GJA_5059"/>
<keyword evidence="5 10" id="KW-0997">Cell inner membrane</keyword>
<dbReference type="InterPro" id="IPR049031">
    <property type="entry name" value="T2SSK_SAM-like_1st"/>
</dbReference>
<dbReference type="SUPFAM" id="SSF158544">
    <property type="entry name" value="GspK insert domain-like"/>
    <property type="match status" value="1"/>
</dbReference>
<name>W0VE25_9BURK</name>
<feature type="region of interest" description="Disordered" evidence="11">
    <location>
        <begin position="160"/>
        <end position="184"/>
    </location>
</feature>
<evidence type="ECO:0000256" key="2">
    <source>
        <dbReference type="ARBA" id="ARBA00007246"/>
    </source>
</evidence>
<evidence type="ECO:0000256" key="9">
    <source>
        <dbReference type="ARBA" id="ARBA00023136"/>
    </source>
</evidence>
<feature type="domain" description="T2SS protein K second SAM-like" evidence="12">
    <location>
        <begin position="223"/>
        <end position="270"/>
    </location>
</feature>
<dbReference type="eggNOG" id="COG3156">
    <property type="taxonomic scope" value="Bacteria"/>
</dbReference>
<proteinExistence type="inferred from homology"/>
<evidence type="ECO:0000256" key="4">
    <source>
        <dbReference type="ARBA" id="ARBA00022475"/>
    </source>
</evidence>
<keyword evidence="6" id="KW-0812">Transmembrane</keyword>
<keyword evidence="8" id="KW-1133">Transmembrane helix</keyword>
<feature type="domain" description="T2SS protein K first SAM-like" evidence="13">
    <location>
        <begin position="114"/>
        <end position="218"/>
    </location>
</feature>
<comment type="subcellular location">
    <subcellularLocation>
        <location evidence="1 10">Cell inner membrane</location>
    </subcellularLocation>
</comment>
<evidence type="ECO:0000256" key="5">
    <source>
        <dbReference type="ARBA" id="ARBA00022519"/>
    </source>
</evidence>
<evidence type="ECO:0000256" key="7">
    <source>
        <dbReference type="ARBA" id="ARBA00022927"/>
    </source>
</evidence>
<gene>
    <name evidence="14" type="ORF">GJA_5059</name>
</gene>